<gene>
    <name evidence="5" type="ORF">CJD_1923</name>
</gene>
<comment type="similarity">
    <text evidence="1">Belongs to the type-I restriction system S methylase family.</text>
</comment>
<dbReference type="GO" id="GO:0003677">
    <property type="term" value="F:DNA binding"/>
    <property type="evidence" value="ECO:0007669"/>
    <property type="project" value="UniProtKB-KW"/>
</dbReference>
<dbReference type="EMBL" id="ABOO01000010">
    <property type="protein sequence ID" value="EDT72346.1"/>
    <property type="molecule type" value="Genomic_DNA"/>
</dbReference>
<evidence type="ECO:0000313" key="5">
    <source>
        <dbReference type="EMBL" id="EDT72346.1"/>
    </source>
</evidence>
<feature type="domain" description="Type I restriction modification DNA specificity" evidence="4">
    <location>
        <begin position="148"/>
        <end position="292"/>
    </location>
</feature>
<dbReference type="InterPro" id="IPR000055">
    <property type="entry name" value="Restrct_endonuc_typeI_TRD"/>
</dbReference>
<evidence type="ECO:0000259" key="4">
    <source>
        <dbReference type="Pfam" id="PF01420"/>
    </source>
</evidence>
<protein>
    <submittedName>
        <fullName evidence="5">Type IIS restriction enzyme protein</fullName>
    </submittedName>
</protein>
<dbReference type="InterPro" id="IPR044946">
    <property type="entry name" value="Restrct_endonuc_typeI_TRD_sf"/>
</dbReference>
<evidence type="ECO:0000256" key="3">
    <source>
        <dbReference type="ARBA" id="ARBA00023125"/>
    </source>
</evidence>
<proteinExistence type="inferred from homology"/>
<feature type="domain" description="Type I restriction modification DNA specificity" evidence="4">
    <location>
        <begin position="7"/>
        <end position="113"/>
    </location>
</feature>
<accession>B1V1M3</accession>
<sequence>MGKTDIAAKIFEENTITVDMFGYAFYRVFKYKMVTHARVFSLKSKLKLTERTGIFIVSAFHFLNSKFGYENMCSWAKIKDEYIQLPIKNGEIDFEFMESFVAELEAQRVAELEAYLLATGLKDYELTDKEKQAVEDYENGRINLIELKVSDIFNVSSSKKRFDANKVDILTKGYPYVVRTSNNNGIKGYLNEDINYLNEGNTISFGQDTATMFYQENPYFTGDKIKILKSKFKNFNKYSAQYFIGTMSKSFSSFSWGASSFSEKAINKQRIFVKVKDNEIDFEYIETLISAIQKLVIRDVVIFADRRIEATKQVIDR</sequence>
<name>B1V1M3_CLOPF</name>
<dbReference type="GO" id="GO:0009307">
    <property type="term" value="P:DNA restriction-modification system"/>
    <property type="evidence" value="ECO:0007669"/>
    <property type="project" value="UniProtKB-KW"/>
</dbReference>
<dbReference type="AlphaFoldDB" id="B1V1M3"/>
<comment type="caution">
    <text evidence="5">The sequence shown here is derived from an EMBL/GenBank/DDBJ whole genome shotgun (WGS) entry which is preliminary data.</text>
</comment>
<evidence type="ECO:0000256" key="1">
    <source>
        <dbReference type="ARBA" id="ARBA00010923"/>
    </source>
</evidence>
<keyword evidence="3" id="KW-0238">DNA-binding</keyword>
<evidence type="ECO:0000313" key="6">
    <source>
        <dbReference type="Proteomes" id="UP000003188"/>
    </source>
</evidence>
<dbReference type="Proteomes" id="UP000003188">
    <property type="component" value="Unassembled WGS sequence"/>
</dbReference>
<organism evidence="5 6">
    <name type="scientific">Clostridium perfringens D str. JGS1721</name>
    <dbReference type="NCBI Taxonomy" id="488537"/>
    <lineage>
        <taxon>Bacteria</taxon>
        <taxon>Bacillati</taxon>
        <taxon>Bacillota</taxon>
        <taxon>Clostridia</taxon>
        <taxon>Eubacteriales</taxon>
        <taxon>Clostridiaceae</taxon>
        <taxon>Clostridium</taxon>
    </lineage>
</organism>
<dbReference type="Gene3D" id="3.90.220.20">
    <property type="entry name" value="DNA methylase specificity domains"/>
    <property type="match status" value="1"/>
</dbReference>
<dbReference type="Pfam" id="PF01420">
    <property type="entry name" value="Methylase_S"/>
    <property type="match status" value="2"/>
</dbReference>
<reference evidence="5 6" key="1">
    <citation type="submission" date="2008-03" db="EMBL/GenBank/DDBJ databases">
        <authorList>
            <person name="Paulsen I."/>
            <person name="Sebastian Y."/>
        </authorList>
    </citation>
    <scope>NUCLEOTIDE SEQUENCE [LARGE SCALE GENOMIC DNA]</scope>
    <source>
        <strain evidence="6">D str. JGS1721</strain>
    </source>
</reference>
<evidence type="ECO:0000256" key="2">
    <source>
        <dbReference type="ARBA" id="ARBA00022747"/>
    </source>
</evidence>
<keyword evidence="2" id="KW-0680">Restriction system</keyword>